<accession>A0A2H0YLU0</accession>
<name>A0A2H0YLU0_9BACT</name>
<dbReference type="EMBL" id="PEYD01000060">
    <property type="protein sequence ID" value="PIS39219.1"/>
    <property type="molecule type" value="Genomic_DNA"/>
</dbReference>
<comment type="caution">
    <text evidence="1">The sequence shown here is derived from an EMBL/GenBank/DDBJ whole genome shotgun (WGS) entry which is preliminary data.</text>
</comment>
<gene>
    <name evidence="1" type="ORF">COT33_03130</name>
</gene>
<dbReference type="Proteomes" id="UP000230088">
    <property type="component" value="Unassembled WGS sequence"/>
</dbReference>
<evidence type="ECO:0000313" key="1">
    <source>
        <dbReference type="EMBL" id="PIS39219.1"/>
    </source>
</evidence>
<protein>
    <submittedName>
        <fullName evidence="1">Uncharacterized protein</fullName>
    </submittedName>
</protein>
<proteinExistence type="predicted"/>
<reference evidence="2" key="1">
    <citation type="submission" date="2017-09" db="EMBL/GenBank/DDBJ databases">
        <title>Depth-based differentiation of microbial function through sediment-hosted aquifers and enrichment of novel symbionts in the deep terrestrial subsurface.</title>
        <authorList>
            <person name="Probst A.J."/>
            <person name="Ladd B."/>
            <person name="Jarett J.K."/>
            <person name="Geller-Mcgrath D.E."/>
            <person name="Sieber C.M.K."/>
            <person name="Emerson J.B."/>
            <person name="Anantharaman K."/>
            <person name="Thomas B.C."/>
            <person name="Malmstrom R."/>
            <person name="Stieglmeier M."/>
            <person name="Klingl A."/>
            <person name="Woyke T."/>
            <person name="Ryan C.M."/>
            <person name="Banfield J.F."/>
        </authorList>
    </citation>
    <scope>NUCLEOTIDE SEQUENCE [LARGE SCALE GENOMIC DNA]</scope>
</reference>
<evidence type="ECO:0000313" key="2">
    <source>
        <dbReference type="Proteomes" id="UP000230088"/>
    </source>
</evidence>
<dbReference type="AlphaFoldDB" id="A0A2H0YLU0"/>
<sequence>MGFFSKKITTQKIAEFKAKQEKREIDLVKNREWETQSLCIIKGLRKEGAEKFFKGIGNLREAFRSRLSKFWS</sequence>
<organism evidence="1 2">
    <name type="scientific">Candidatus Nealsonbacteria bacterium CG08_land_8_20_14_0_20_38_20</name>
    <dbReference type="NCBI Taxonomy" id="1974705"/>
    <lineage>
        <taxon>Bacteria</taxon>
        <taxon>Candidatus Nealsoniibacteriota</taxon>
    </lineage>
</organism>